<evidence type="ECO:0008006" key="4">
    <source>
        <dbReference type="Google" id="ProtNLM"/>
    </source>
</evidence>
<protein>
    <recommendedName>
        <fullName evidence="4">DUF4431 domain-containing protein</fullName>
    </recommendedName>
</protein>
<dbReference type="RefSeq" id="WP_027315853.1">
    <property type="nucleotide sequence ID" value="NZ_JACIDC010000006.1"/>
</dbReference>
<comment type="caution">
    <text evidence="2">The sequence shown here is derived from an EMBL/GenBank/DDBJ whole genome shotgun (WGS) entry which is preliminary data.</text>
</comment>
<name>A0A7W6N8B6_9HYPH</name>
<evidence type="ECO:0000256" key="1">
    <source>
        <dbReference type="SAM" id="SignalP"/>
    </source>
</evidence>
<dbReference type="Proteomes" id="UP000519439">
    <property type="component" value="Unassembled WGS sequence"/>
</dbReference>
<feature type="chain" id="PRO_5031268166" description="DUF4431 domain-containing protein" evidence="1">
    <location>
        <begin position="21"/>
        <end position="130"/>
    </location>
</feature>
<organism evidence="2 3">
    <name type="scientific">Microvirga flocculans</name>
    <dbReference type="NCBI Taxonomy" id="217168"/>
    <lineage>
        <taxon>Bacteria</taxon>
        <taxon>Pseudomonadati</taxon>
        <taxon>Pseudomonadota</taxon>
        <taxon>Alphaproteobacteria</taxon>
        <taxon>Hyphomicrobiales</taxon>
        <taxon>Methylobacteriaceae</taxon>
        <taxon>Microvirga</taxon>
    </lineage>
</organism>
<keyword evidence="1" id="KW-0732">Signal</keyword>
<reference evidence="2 3" key="1">
    <citation type="submission" date="2020-08" db="EMBL/GenBank/DDBJ databases">
        <title>Genomic Encyclopedia of Type Strains, Phase IV (KMG-IV): sequencing the most valuable type-strain genomes for metagenomic binning, comparative biology and taxonomic classification.</title>
        <authorList>
            <person name="Goeker M."/>
        </authorList>
    </citation>
    <scope>NUCLEOTIDE SEQUENCE [LARGE SCALE GENOMIC DNA]</scope>
    <source>
        <strain evidence="2 3">DSM 15743</strain>
    </source>
</reference>
<sequence>MKILALAAAALLFAGQGAFACYEDGDAPILTGRLISVQPAIASASGASSATEPYYVLELDAPVCIKGEYSNRIARDIRSVHVFAVERAREADLKRNAGKRVSVAFMTVFEEYNSLHRRPMVGSIRTIKQL</sequence>
<evidence type="ECO:0000313" key="2">
    <source>
        <dbReference type="EMBL" id="MBB4040456.1"/>
    </source>
</evidence>
<feature type="signal peptide" evidence="1">
    <location>
        <begin position="1"/>
        <end position="20"/>
    </location>
</feature>
<dbReference type="EMBL" id="JACIDC010000006">
    <property type="protein sequence ID" value="MBB4040456.1"/>
    <property type="molecule type" value="Genomic_DNA"/>
</dbReference>
<proteinExistence type="predicted"/>
<keyword evidence="3" id="KW-1185">Reference proteome</keyword>
<dbReference type="AlphaFoldDB" id="A0A7W6N8B6"/>
<dbReference type="PROSITE" id="PS51257">
    <property type="entry name" value="PROKAR_LIPOPROTEIN"/>
    <property type="match status" value="1"/>
</dbReference>
<accession>A0A7W6N8B6</accession>
<evidence type="ECO:0000313" key="3">
    <source>
        <dbReference type="Proteomes" id="UP000519439"/>
    </source>
</evidence>
<gene>
    <name evidence="2" type="ORF">GGR34_002109</name>
</gene>